<accession>A0A0F9NF15</accession>
<dbReference type="AlphaFoldDB" id="A0A0F9NF15"/>
<dbReference type="EMBL" id="LAZR01004232">
    <property type="protein sequence ID" value="KKN10577.1"/>
    <property type="molecule type" value="Genomic_DNA"/>
</dbReference>
<reference evidence="1" key="1">
    <citation type="journal article" date="2015" name="Nature">
        <title>Complex archaea that bridge the gap between prokaryotes and eukaryotes.</title>
        <authorList>
            <person name="Spang A."/>
            <person name="Saw J.H."/>
            <person name="Jorgensen S.L."/>
            <person name="Zaremba-Niedzwiedzka K."/>
            <person name="Martijn J."/>
            <person name="Lind A.E."/>
            <person name="van Eijk R."/>
            <person name="Schleper C."/>
            <person name="Guy L."/>
            <person name="Ettema T.J."/>
        </authorList>
    </citation>
    <scope>NUCLEOTIDE SEQUENCE</scope>
</reference>
<proteinExistence type="predicted"/>
<dbReference type="GO" id="GO:0006259">
    <property type="term" value="P:DNA metabolic process"/>
    <property type="evidence" value="ECO:0007669"/>
    <property type="project" value="InterPro"/>
</dbReference>
<evidence type="ECO:0000313" key="1">
    <source>
        <dbReference type="EMBL" id="KKN10577.1"/>
    </source>
</evidence>
<name>A0A0F9NF15_9ZZZZ</name>
<comment type="caution">
    <text evidence="1">The sequence shown here is derived from an EMBL/GenBank/DDBJ whole genome shotgun (WGS) entry which is preliminary data.</text>
</comment>
<dbReference type="GO" id="GO:0003677">
    <property type="term" value="F:DNA binding"/>
    <property type="evidence" value="ECO:0007669"/>
    <property type="project" value="InterPro"/>
</dbReference>
<organism evidence="1">
    <name type="scientific">marine sediment metagenome</name>
    <dbReference type="NCBI Taxonomy" id="412755"/>
    <lineage>
        <taxon>unclassified sequences</taxon>
        <taxon>metagenomes</taxon>
        <taxon>ecological metagenomes</taxon>
    </lineage>
</organism>
<gene>
    <name evidence="1" type="ORF">LCGC14_1035160</name>
</gene>
<sequence length="403" mass="45624">MVDWQGDRMAGLGGRKVHYYPDNQSKESLEKIRRTSVCAECGRQLSIYLDLKDRRKYIACSGQLHEGITREYKEPVETYQTKLRRQHELEKEHGAGVGTALAKYQSVAVMTREIATEIVDTLWGEAPSIEKTKAIILCHTYNLNPLMKHIHLVKYNRWDRDHKKVIGEDWTMMLGIGATRLMAQRKHNYSYLDMTPRKATQEEIDKILGDTAKPDNIYGFVHIKDVATGAEAFGLRGISKSEKIKGEEKGNTHLNLACVRAERLALDRQYPGEMPQDVEVLDDTYVELPDIGKVDATTGEIKAEEENTVEAEVVSEEEVVAEKVDEIPQPAAEEKAEVTQDESPVTEKQVADLKALMEKAGKSMTDMGSMMSKELKWSVPKTLQDLKKWQMTKLMDILNKALG</sequence>
<dbReference type="InterPro" id="IPR018330">
    <property type="entry name" value="RecT_fam"/>
</dbReference>
<dbReference type="Pfam" id="PF03837">
    <property type="entry name" value="RecT"/>
    <property type="match status" value="1"/>
</dbReference>
<protein>
    <submittedName>
        <fullName evidence="1">Uncharacterized protein</fullName>
    </submittedName>
</protein>